<gene>
    <name evidence="2" type="ORF">RNA01_13550</name>
</gene>
<accession>A0A512HG40</accession>
<dbReference type="AlphaFoldDB" id="A0A512HG40"/>
<comment type="caution">
    <text evidence="2">The sequence shown here is derived from an EMBL/GenBank/DDBJ whole genome shotgun (WGS) entry which is preliminary data.</text>
</comment>
<keyword evidence="3" id="KW-1185">Reference proteome</keyword>
<proteinExistence type="predicted"/>
<feature type="region of interest" description="Disordered" evidence="1">
    <location>
        <begin position="1"/>
        <end position="28"/>
    </location>
</feature>
<reference evidence="2 3" key="1">
    <citation type="submission" date="2019-07" db="EMBL/GenBank/DDBJ databases">
        <title>Whole genome shotgun sequence of Rhizobium naphthalenivorans NBRC 107585.</title>
        <authorList>
            <person name="Hosoyama A."/>
            <person name="Uohara A."/>
            <person name="Ohji S."/>
            <person name="Ichikawa N."/>
        </authorList>
    </citation>
    <scope>NUCLEOTIDE SEQUENCE [LARGE SCALE GENOMIC DNA]</scope>
    <source>
        <strain evidence="2 3">NBRC 107585</strain>
    </source>
</reference>
<feature type="compositionally biased region" description="Basic and acidic residues" evidence="1">
    <location>
        <begin position="10"/>
        <end position="19"/>
    </location>
</feature>
<name>A0A512HG40_9HYPH</name>
<organism evidence="2 3">
    <name type="scientific">Ciceribacter naphthalenivorans</name>
    <dbReference type="NCBI Taxonomy" id="1118451"/>
    <lineage>
        <taxon>Bacteria</taxon>
        <taxon>Pseudomonadati</taxon>
        <taxon>Pseudomonadota</taxon>
        <taxon>Alphaproteobacteria</taxon>
        <taxon>Hyphomicrobiales</taxon>
        <taxon>Rhizobiaceae</taxon>
        <taxon>Ciceribacter</taxon>
    </lineage>
</organism>
<dbReference type="Proteomes" id="UP000321717">
    <property type="component" value="Unassembled WGS sequence"/>
</dbReference>
<evidence type="ECO:0000313" key="3">
    <source>
        <dbReference type="Proteomes" id="UP000321717"/>
    </source>
</evidence>
<protein>
    <submittedName>
        <fullName evidence="2">Uncharacterized protein</fullName>
    </submittedName>
</protein>
<sequence>MRALIGQRLGDAEAKAPRRGEHKRALSRNSKIHVNSFPVPVSAAGGVGQGYRAAIGFGKGKHRKKSRIKGLVRLV</sequence>
<evidence type="ECO:0000256" key="1">
    <source>
        <dbReference type="SAM" id="MobiDB-lite"/>
    </source>
</evidence>
<evidence type="ECO:0000313" key="2">
    <source>
        <dbReference type="EMBL" id="GEO84423.1"/>
    </source>
</evidence>
<dbReference type="EMBL" id="BJZP01000005">
    <property type="protein sequence ID" value="GEO84423.1"/>
    <property type="molecule type" value="Genomic_DNA"/>
</dbReference>